<dbReference type="CDD" id="cd16900">
    <property type="entry name" value="endolysin_R21-like"/>
    <property type="match status" value="1"/>
</dbReference>
<dbReference type="Gene3D" id="1.10.530.40">
    <property type="match status" value="1"/>
</dbReference>
<evidence type="ECO:0000256" key="6">
    <source>
        <dbReference type="RuleBase" id="RU003788"/>
    </source>
</evidence>
<name>A0A7K3UKJ0_9HYPH</name>
<evidence type="ECO:0000256" key="5">
    <source>
        <dbReference type="ARBA" id="ARBA00023295"/>
    </source>
</evidence>
<organism evidence="7 8">
    <name type="scientific">Rhizobium phaseoli</name>
    <dbReference type="NCBI Taxonomy" id="396"/>
    <lineage>
        <taxon>Bacteria</taxon>
        <taxon>Pseudomonadati</taxon>
        <taxon>Pseudomonadota</taxon>
        <taxon>Alphaproteobacteria</taxon>
        <taxon>Hyphomicrobiales</taxon>
        <taxon>Rhizobiaceae</taxon>
        <taxon>Rhizobium/Agrobacterium group</taxon>
        <taxon>Rhizobium</taxon>
    </lineage>
</organism>
<proteinExistence type="inferred from homology"/>
<keyword evidence="2 6" id="KW-0929">Antimicrobial</keyword>
<dbReference type="SUPFAM" id="SSF53955">
    <property type="entry name" value="Lysozyme-like"/>
    <property type="match status" value="1"/>
</dbReference>
<dbReference type="PANTHER" id="PTHR38107">
    <property type="match status" value="1"/>
</dbReference>
<evidence type="ECO:0000313" key="8">
    <source>
        <dbReference type="Proteomes" id="UP000471753"/>
    </source>
</evidence>
<dbReference type="RefSeq" id="WP_164014453.1">
    <property type="nucleotide sequence ID" value="NZ_WUFT01000019.1"/>
</dbReference>
<dbReference type="GO" id="GO:0016998">
    <property type="term" value="P:cell wall macromolecule catabolic process"/>
    <property type="evidence" value="ECO:0007669"/>
    <property type="project" value="InterPro"/>
</dbReference>
<keyword evidence="5 6" id="KW-0326">Glycosidase</keyword>
<accession>A0A7K3UKJ0</accession>
<sequence length="198" mass="21110">MPINKIVATKRGKSAIAAAVLAAVLAGGGSYFKEPERPAAVILATDTLIKPWEGLVLKSHWDPFAKIYDICHGETQIDGKPVPPGLTKTPAECDAILEARVKRDYYEPLAKQIKGFTRFPVGVQAAMISGAYNFGVSGMVNSTAARLAVPGRYREACEAQTAWNKAGGHIVQGLVKRREMGDAQRAGEAEICVSGLSS</sequence>
<evidence type="ECO:0000256" key="4">
    <source>
        <dbReference type="ARBA" id="ARBA00022801"/>
    </source>
</evidence>
<dbReference type="GO" id="GO:0031640">
    <property type="term" value="P:killing of cells of another organism"/>
    <property type="evidence" value="ECO:0007669"/>
    <property type="project" value="UniProtKB-KW"/>
</dbReference>
<evidence type="ECO:0000256" key="3">
    <source>
        <dbReference type="ARBA" id="ARBA00022638"/>
    </source>
</evidence>
<evidence type="ECO:0000256" key="2">
    <source>
        <dbReference type="ARBA" id="ARBA00022529"/>
    </source>
</evidence>
<dbReference type="AlphaFoldDB" id="A0A7K3UKJ0"/>
<evidence type="ECO:0000313" key="7">
    <source>
        <dbReference type="EMBL" id="NEJ73774.1"/>
    </source>
</evidence>
<keyword evidence="4 6" id="KW-0378">Hydrolase</keyword>
<comment type="caution">
    <text evidence="7">The sequence shown here is derived from an EMBL/GenBank/DDBJ whole genome shotgun (WGS) entry which is preliminary data.</text>
</comment>
<dbReference type="HAMAP" id="MF_04110">
    <property type="entry name" value="ENDOLYSIN_T4"/>
    <property type="match status" value="1"/>
</dbReference>
<dbReference type="Pfam" id="PF00959">
    <property type="entry name" value="Phage_lysozyme"/>
    <property type="match status" value="1"/>
</dbReference>
<dbReference type="GO" id="GO:0009253">
    <property type="term" value="P:peptidoglycan catabolic process"/>
    <property type="evidence" value="ECO:0007669"/>
    <property type="project" value="InterPro"/>
</dbReference>
<evidence type="ECO:0000256" key="1">
    <source>
        <dbReference type="ARBA" id="ARBA00000632"/>
    </source>
</evidence>
<dbReference type="Proteomes" id="UP000471753">
    <property type="component" value="Unassembled WGS sequence"/>
</dbReference>
<dbReference type="InterPro" id="IPR023346">
    <property type="entry name" value="Lysozyme-like_dom_sf"/>
</dbReference>
<dbReference type="InterPro" id="IPR002196">
    <property type="entry name" value="Glyco_hydro_24"/>
</dbReference>
<gene>
    <name evidence="7" type="ORF">GR197_25075</name>
</gene>
<dbReference type="EMBL" id="WUFT01000019">
    <property type="protein sequence ID" value="NEJ73774.1"/>
    <property type="molecule type" value="Genomic_DNA"/>
</dbReference>
<dbReference type="InterPro" id="IPR023347">
    <property type="entry name" value="Lysozyme_dom_sf"/>
</dbReference>
<keyword evidence="3 6" id="KW-0081">Bacteriolytic enzyme</keyword>
<comment type="catalytic activity">
    <reaction evidence="1 6">
        <text>Hydrolysis of (1-&gt;4)-beta-linkages between N-acetylmuramic acid and N-acetyl-D-glucosamine residues in a peptidoglycan and between N-acetyl-D-glucosamine residues in chitodextrins.</text>
        <dbReference type="EC" id="3.2.1.17"/>
    </reaction>
</comment>
<dbReference type="GO" id="GO:0042742">
    <property type="term" value="P:defense response to bacterium"/>
    <property type="evidence" value="ECO:0007669"/>
    <property type="project" value="UniProtKB-KW"/>
</dbReference>
<dbReference type="GO" id="GO:0003796">
    <property type="term" value="F:lysozyme activity"/>
    <property type="evidence" value="ECO:0007669"/>
    <property type="project" value="UniProtKB-EC"/>
</dbReference>
<protein>
    <recommendedName>
        <fullName evidence="6">Lysozyme</fullName>
        <ecNumber evidence="6">3.2.1.17</ecNumber>
    </recommendedName>
</protein>
<comment type="similarity">
    <text evidence="6">Belongs to the glycosyl hydrolase 24 family.</text>
</comment>
<dbReference type="PANTHER" id="PTHR38107:SF3">
    <property type="entry name" value="LYSOZYME RRRD-RELATED"/>
    <property type="match status" value="1"/>
</dbReference>
<dbReference type="InterPro" id="IPR051018">
    <property type="entry name" value="Bacteriophage_GH24"/>
</dbReference>
<dbReference type="InterPro" id="IPR034690">
    <property type="entry name" value="Endolysin_T4_type"/>
</dbReference>
<reference evidence="7 8" key="1">
    <citation type="submission" date="2019-12" db="EMBL/GenBank/DDBJ databases">
        <title>Rhizobium genotypes associated with high levels of biological nitrogen fixation by grain legumes in a temperate-maritime cropping system.</title>
        <authorList>
            <person name="Maluk M."/>
            <person name="Francesc Ferrando Molina F."/>
            <person name="Lopez Del Egido L."/>
            <person name="Lafos M."/>
            <person name="Langarica-Fuentes A."/>
            <person name="Gebre Yohannes G."/>
            <person name="Young M.W."/>
            <person name="Martin P."/>
            <person name="Gantlett R."/>
            <person name="Kenicer G."/>
            <person name="Hawes C."/>
            <person name="Begg G.S."/>
            <person name="Quilliam R.S."/>
            <person name="Squire G.R."/>
            <person name="Poole P.S."/>
            <person name="Young P.W."/>
            <person name="Iannetta P.M."/>
            <person name="James E.K."/>
        </authorList>
    </citation>
    <scope>NUCLEOTIDE SEQUENCE [LARGE SCALE GENOMIC DNA]</scope>
    <source>
        <strain evidence="7 8">JHI366</strain>
    </source>
</reference>
<dbReference type="EC" id="3.2.1.17" evidence="6"/>